<gene>
    <name evidence="4" type="ORF">IF1G_05809</name>
</gene>
<proteinExistence type="inferred from homology"/>
<accession>A0A545V2N4</accession>
<dbReference type="Pfam" id="PF08241">
    <property type="entry name" value="Methyltransf_11"/>
    <property type="match status" value="1"/>
</dbReference>
<dbReference type="SUPFAM" id="SSF53335">
    <property type="entry name" value="S-adenosyl-L-methionine-dependent methyltransferases"/>
    <property type="match status" value="2"/>
</dbReference>
<comment type="caution">
    <text evidence="4">The sequence shown here is derived from an EMBL/GenBank/DDBJ whole genome shotgun (WGS) entry which is preliminary data.</text>
</comment>
<evidence type="ECO:0000259" key="2">
    <source>
        <dbReference type="Pfam" id="PF08241"/>
    </source>
</evidence>
<dbReference type="Pfam" id="PF13649">
    <property type="entry name" value="Methyltransf_25"/>
    <property type="match status" value="1"/>
</dbReference>
<reference evidence="4 5" key="1">
    <citation type="journal article" date="2019" name="Appl. Microbiol. Biotechnol.">
        <title>Genome sequence of Isaria javanica and comparative genome analysis insights into family S53 peptidase evolution in fungal entomopathogens.</title>
        <authorList>
            <person name="Lin R."/>
            <person name="Zhang X."/>
            <person name="Xin B."/>
            <person name="Zou M."/>
            <person name="Gao Y."/>
            <person name="Qin F."/>
            <person name="Hu Q."/>
            <person name="Xie B."/>
            <person name="Cheng X."/>
        </authorList>
    </citation>
    <scope>NUCLEOTIDE SEQUENCE [LARGE SCALE GENOMIC DNA]</scope>
    <source>
        <strain evidence="4 5">IJ1G</strain>
    </source>
</reference>
<organism evidence="4 5">
    <name type="scientific">Cordyceps javanica</name>
    <dbReference type="NCBI Taxonomy" id="43265"/>
    <lineage>
        <taxon>Eukaryota</taxon>
        <taxon>Fungi</taxon>
        <taxon>Dikarya</taxon>
        <taxon>Ascomycota</taxon>
        <taxon>Pezizomycotina</taxon>
        <taxon>Sordariomycetes</taxon>
        <taxon>Hypocreomycetidae</taxon>
        <taxon>Hypocreales</taxon>
        <taxon>Cordycipitaceae</taxon>
        <taxon>Cordyceps</taxon>
    </lineage>
</organism>
<dbReference type="InterPro" id="IPR041698">
    <property type="entry name" value="Methyltransf_25"/>
</dbReference>
<evidence type="ECO:0000256" key="1">
    <source>
        <dbReference type="ARBA" id="ARBA00038158"/>
    </source>
</evidence>
<dbReference type="PANTHER" id="PTHR43591">
    <property type="entry name" value="METHYLTRANSFERASE"/>
    <property type="match status" value="1"/>
</dbReference>
<evidence type="ECO:0000259" key="3">
    <source>
        <dbReference type="Pfam" id="PF13649"/>
    </source>
</evidence>
<dbReference type="GO" id="GO:0008757">
    <property type="term" value="F:S-adenosylmethionine-dependent methyltransferase activity"/>
    <property type="evidence" value="ECO:0007669"/>
    <property type="project" value="InterPro"/>
</dbReference>
<feature type="domain" description="Methyltransferase type 11" evidence="2">
    <location>
        <begin position="275"/>
        <end position="362"/>
    </location>
</feature>
<dbReference type="InterPro" id="IPR013216">
    <property type="entry name" value="Methyltransf_11"/>
</dbReference>
<dbReference type="InterPro" id="IPR029063">
    <property type="entry name" value="SAM-dependent_MTases_sf"/>
</dbReference>
<name>A0A545V2N4_9HYPO</name>
<dbReference type="Gene3D" id="3.40.50.150">
    <property type="entry name" value="Vaccinia Virus protein VP39"/>
    <property type="match status" value="2"/>
</dbReference>
<dbReference type="EMBL" id="SPUK01000007">
    <property type="protein sequence ID" value="TQV95980.1"/>
    <property type="molecule type" value="Genomic_DNA"/>
</dbReference>
<dbReference type="PANTHER" id="PTHR43591:SF109">
    <property type="entry name" value="METHYLTRANSFERASE TYPE 11 DOMAIN-CONTAINING PROTEIN"/>
    <property type="match status" value="1"/>
</dbReference>
<dbReference type="STRING" id="43265.A0A545V2N4"/>
<comment type="similarity">
    <text evidence="1">Belongs to the methyltransferase superfamily. LaeA methyltransferase family.</text>
</comment>
<keyword evidence="4" id="KW-0489">Methyltransferase</keyword>
<feature type="domain" description="Methyltransferase" evidence="3">
    <location>
        <begin position="47"/>
        <end position="135"/>
    </location>
</feature>
<dbReference type="GO" id="GO:0032259">
    <property type="term" value="P:methylation"/>
    <property type="evidence" value="ECO:0007669"/>
    <property type="project" value="UniProtKB-KW"/>
</dbReference>
<dbReference type="AlphaFoldDB" id="A0A545V2N4"/>
<evidence type="ECO:0000313" key="4">
    <source>
        <dbReference type="EMBL" id="TQV95980.1"/>
    </source>
</evidence>
<dbReference type="CDD" id="cd02440">
    <property type="entry name" value="AdoMet_MTases"/>
    <property type="match status" value="2"/>
</dbReference>
<keyword evidence="4" id="KW-0808">Transferase</keyword>
<evidence type="ECO:0000313" key="5">
    <source>
        <dbReference type="Proteomes" id="UP000315783"/>
    </source>
</evidence>
<dbReference type="Proteomes" id="UP000315783">
    <property type="component" value="Unassembled WGS sequence"/>
</dbReference>
<protein>
    <submittedName>
        <fullName evidence="4">Methyltransferase</fullName>
    </submittedName>
</protein>
<sequence>MDVNVKLTTEAMYDDICESYNDAFSGNPGIVQALERLKQSHLPGCSVLDVGCGPGGPASRLIEAGYDVTGIDLSQKMVDYCQKSFDGNFLKIDMTDFEPETQFDAVLSLFNLFHVSHAVIYSMIFKMASWLRPGGTIAIATLEAERIVRDEAQLFKLQQTQYVERFGTEFMGRVVPCTLLTTKEWLRLLQEAGFLIQSVDRHEFQVSVFDYTERQIFFTAKRTHLEPLFGPYPLPPLRRRPHQLSESAWKPLVERLTRHDHKAVLEAVRVNKEVLDVGSGHGQLSVSLAELIGKAYAIEPNHDRNDLLIENTTGSLVEVYQGTAESLPFEDRKFDAAVAVWILHYVDDVEKSLQEMARVVDPTAPNARIVLIQGAPDNELVSLVNKACAGIVEESMPQGESAIDHQGLLLATAARVLTQHGFGDVQLQRVHVPCKFLEEHQAARSKAAANVLIDLWYQDHPRVEDMKAAILPVLEEHFSDNSMEVGDQAVLLVAKPTATEVAVVATI</sequence>
<keyword evidence="5" id="KW-1185">Reference proteome</keyword>